<comment type="subcellular location">
    <subcellularLocation>
        <location evidence="10">Cytoplasm</location>
    </subcellularLocation>
    <text evidence="10">Associated with the membrane possibly through PlsY.</text>
</comment>
<keyword evidence="7 10" id="KW-1208">Phospholipid metabolism</keyword>
<comment type="function">
    <text evidence="10">Catalyzes the reversible formation of acyl-phosphate (acyl-PO(4)) from acyl-[acyl-carrier-protein] (acyl-ACP). This enzyme utilizes acyl-ACP as fatty acyl donor, but not acyl-CoA.</text>
</comment>
<dbReference type="Pfam" id="PF02504">
    <property type="entry name" value="FA_synthesis"/>
    <property type="match status" value="1"/>
</dbReference>
<evidence type="ECO:0000313" key="12">
    <source>
        <dbReference type="Proteomes" id="UP001519307"/>
    </source>
</evidence>
<dbReference type="PANTHER" id="PTHR30100">
    <property type="entry name" value="FATTY ACID/PHOSPHOLIPID SYNTHESIS PROTEIN PLSX"/>
    <property type="match status" value="1"/>
</dbReference>
<evidence type="ECO:0000256" key="5">
    <source>
        <dbReference type="ARBA" id="ARBA00023098"/>
    </source>
</evidence>
<keyword evidence="3 10" id="KW-0444">Lipid biosynthesis</keyword>
<name>A0ABS4KNL0_9CLOT</name>
<dbReference type="SUPFAM" id="SSF53659">
    <property type="entry name" value="Isocitrate/Isopropylmalate dehydrogenase-like"/>
    <property type="match status" value="1"/>
</dbReference>
<keyword evidence="5 10" id="KW-0443">Lipid metabolism</keyword>
<comment type="catalytic activity">
    <reaction evidence="1 10">
        <text>a fatty acyl-[ACP] + phosphate = an acyl phosphate + holo-[ACP]</text>
        <dbReference type="Rhea" id="RHEA:42292"/>
        <dbReference type="Rhea" id="RHEA-COMP:9685"/>
        <dbReference type="Rhea" id="RHEA-COMP:14125"/>
        <dbReference type="ChEBI" id="CHEBI:43474"/>
        <dbReference type="ChEBI" id="CHEBI:59918"/>
        <dbReference type="ChEBI" id="CHEBI:64479"/>
        <dbReference type="ChEBI" id="CHEBI:138651"/>
        <dbReference type="EC" id="2.3.1.274"/>
    </reaction>
</comment>
<evidence type="ECO:0000256" key="8">
    <source>
        <dbReference type="ARBA" id="ARBA00024069"/>
    </source>
</evidence>
<evidence type="ECO:0000256" key="1">
    <source>
        <dbReference type="ARBA" id="ARBA00001232"/>
    </source>
</evidence>
<evidence type="ECO:0000256" key="2">
    <source>
        <dbReference type="ARBA" id="ARBA00022490"/>
    </source>
</evidence>
<dbReference type="InterPro" id="IPR003664">
    <property type="entry name" value="FA_synthesis"/>
</dbReference>
<evidence type="ECO:0000256" key="4">
    <source>
        <dbReference type="ARBA" id="ARBA00022679"/>
    </source>
</evidence>
<dbReference type="EC" id="2.3.1.274" evidence="8 10"/>
<dbReference type="NCBIfam" id="TIGR00182">
    <property type="entry name" value="plsX"/>
    <property type="match status" value="1"/>
</dbReference>
<accession>A0ABS4KNL0</accession>
<sequence length="335" mass="36610">MIIAVDGMGGDFSPQEVVKGAVASLEKNDINIIITGKENEITMELNKYKYDKNRITILDSSEVISTNEHPVMAIRKKKNSSLVKALKLVSDGMADAVVSAGSTGAFMAGATLIVGRIKGIDRVALAPVMPGRYGSFMVIDSGANVDCKPEYLFQFALMGKIYFENVIKINNPSIGLINIGEEEEKGNELTKKVYKLLKESDLNFVGNVEPRNVSDGKVDILVCDGFVGNTVLKMYEGVAINLLGMLKDDVMKSSRAKIGALFMKNVFKNMKSKFDYSEYGGSSFLGSKGVCVKAHGSSDSRAFKNAIFQARNCCKNEIIDKIKLEIEKIPRIISE</sequence>
<keyword evidence="6 10" id="KW-0594">Phospholipid biosynthesis</keyword>
<keyword evidence="12" id="KW-1185">Reference proteome</keyword>
<gene>
    <name evidence="10" type="primary">plsX</name>
    <name evidence="11" type="ORF">J2Z42_000293</name>
</gene>
<keyword evidence="4 10" id="KW-0808">Transferase</keyword>
<dbReference type="Proteomes" id="UP001519307">
    <property type="component" value="Unassembled WGS sequence"/>
</dbReference>
<comment type="subunit">
    <text evidence="9 10">Homodimer. Probably interacts with PlsY.</text>
</comment>
<evidence type="ECO:0000256" key="7">
    <source>
        <dbReference type="ARBA" id="ARBA00023264"/>
    </source>
</evidence>
<evidence type="ECO:0000256" key="10">
    <source>
        <dbReference type="HAMAP-Rule" id="MF_00019"/>
    </source>
</evidence>
<proteinExistence type="inferred from homology"/>
<evidence type="ECO:0000256" key="6">
    <source>
        <dbReference type="ARBA" id="ARBA00023209"/>
    </source>
</evidence>
<evidence type="ECO:0000313" key="11">
    <source>
        <dbReference type="EMBL" id="MBP2031628.1"/>
    </source>
</evidence>
<evidence type="ECO:0000256" key="9">
    <source>
        <dbReference type="ARBA" id="ARBA00046608"/>
    </source>
</evidence>
<keyword evidence="2 10" id="KW-0963">Cytoplasm</keyword>
<keyword evidence="11" id="KW-0012">Acyltransferase</keyword>
<dbReference type="RefSeq" id="WP_209700577.1">
    <property type="nucleotide sequence ID" value="NZ_JAGGLM010000001.1"/>
</dbReference>
<comment type="pathway">
    <text evidence="10">Lipid metabolism; phospholipid metabolism.</text>
</comment>
<dbReference type="InterPro" id="IPR012281">
    <property type="entry name" value="Phospholipid_synth_PlsX-like"/>
</dbReference>
<dbReference type="HAMAP" id="MF_00019">
    <property type="entry name" value="PlsX"/>
    <property type="match status" value="1"/>
</dbReference>
<reference evidence="11 12" key="1">
    <citation type="submission" date="2021-03" db="EMBL/GenBank/DDBJ databases">
        <title>Genomic Encyclopedia of Type Strains, Phase IV (KMG-IV): sequencing the most valuable type-strain genomes for metagenomic binning, comparative biology and taxonomic classification.</title>
        <authorList>
            <person name="Goeker M."/>
        </authorList>
    </citation>
    <scope>NUCLEOTIDE SEQUENCE [LARGE SCALE GENOMIC DNA]</scope>
    <source>
        <strain evidence="11 12">DSM 28783</strain>
    </source>
</reference>
<organism evidence="11 12">
    <name type="scientific">Clostridium algifaecis</name>
    <dbReference type="NCBI Taxonomy" id="1472040"/>
    <lineage>
        <taxon>Bacteria</taxon>
        <taxon>Bacillati</taxon>
        <taxon>Bacillota</taxon>
        <taxon>Clostridia</taxon>
        <taxon>Eubacteriales</taxon>
        <taxon>Clostridiaceae</taxon>
        <taxon>Clostridium</taxon>
    </lineage>
</organism>
<dbReference type="GO" id="GO:0004366">
    <property type="term" value="F:glycerol-3-phosphate O-acyltransferase activity"/>
    <property type="evidence" value="ECO:0007669"/>
    <property type="project" value="UniProtKB-EC"/>
</dbReference>
<dbReference type="Gene3D" id="3.40.718.10">
    <property type="entry name" value="Isopropylmalate Dehydrogenase"/>
    <property type="match status" value="1"/>
</dbReference>
<dbReference type="PANTHER" id="PTHR30100:SF1">
    <property type="entry name" value="PHOSPHATE ACYLTRANSFERASE"/>
    <property type="match status" value="1"/>
</dbReference>
<dbReference type="EMBL" id="JAGGLM010000001">
    <property type="protein sequence ID" value="MBP2031628.1"/>
    <property type="molecule type" value="Genomic_DNA"/>
</dbReference>
<dbReference type="PIRSF" id="PIRSF002465">
    <property type="entry name" value="Phsphlp_syn_PlsX"/>
    <property type="match status" value="1"/>
</dbReference>
<evidence type="ECO:0000256" key="3">
    <source>
        <dbReference type="ARBA" id="ARBA00022516"/>
    </source>
</evidence>
<protein>
    <recommendedName>
        <fullName evidence="8 10">Phosphate acyltransferase</fullName>
        <ecNumber evidence="8 10">2.3.1.274</ecNumber>
    </recommendedName>
    <alternativeName>
        <fullName evidence="10">Acyl-ACP phosphotransacylase</fullName>
    </alternativeName>
    <alternativeName>
        <fullName evidence="10">Acyl-[acyl-carrier-protein]--phosphate acyltransferase</fullName>
    </alternativeName>
    <alternativeName>
        <fullName evidence="10">Phosphate-acyl-ACP acyltransferase</fullName>
    </alternativeName>
</protein>
<comment type="caution">
    <text evidence="11">The sequence shown here is derived from an EMBL/GenBank/DDBJ whole genome shotgun (WGS) entry which is preliminary data.</text>
</comment>
<comment type="similarity">
    <text evidence="10">Belongs to the PlsX family.</text>
</comment>